<dbReference type="SUPFAM" id="SSF53223">
    <property type="entry name" value="Aminoacid dehydrogenase-like, N-terminal domain"/>
    <property type="match status" value="1"/>
</dbReference>
<dbReference type="CDD" id="cd05312">
    <property type="entry name" value="NAD_bind_1_malic_enz"/>
    <property type="match status" value="1"/>
</dbReference>
<dbReference type="NCBIfam" id="NF010052">
    <property type="entry name" value="PRK13529.1"/>
    <property type="match status" value="1"/>
</dbReference>
<dbReference type="Pfam" id="PF00390">
    <property type="entry name" value="malic"/>
    <property type="match status" value="1"/>
</dbReference>
<gene>
    <name evidence="7" type="primary">g6326</name>
    <name evidence="7" type="ORF">VP750_LOCUS5421</name>
</gene>
<dbReference type="SMART" id="SM01274">
    <property type="entry name" value="malic"/>
    <property type="match status" value="1"/>
</dbReference>
<dbReference type="InterPro" id="IPR015884">
    <property type="entry name" value="Malic_enzyme_CS"/>
</dbReference>
<evidence type="ECO:0000259" key="6">
    <source>
        <dbReference type="SMART" id="SM01274"/>
    </source>
</evidence>
<reference evidence="7 8" key="1">
    <citation type="submission" date="2024-06" db="EMBL/GenBank/DDBJ databases">
        <authorList>
            <person name="Kraege A."/>
            <person name="Thomma B."/>
        </authorList>
    </citation>
    <scope>NUCLEOTIDE SEQUENCE [LARGE SCALE GENOMIC DNA]</scope>
</reference>
<protein>
    <recommendedName>
        <fullName evidence="4">Malic enzyme</fullName>
    </recommendedName>
</protein>
<sequence>MGKLTALEEVRAKNTDIDKYLYLKHLQRESEPAFYRLLLQQTEEILPIVYTPTVGEACQRYHRLPLTPVGLHLRATDPCFLTKLQAWPHQDVRVVVVTDGERVLGLGDLGAGGMGIAEGKILLYTAAAGVDPQACLPVMLDVGTNNETLLADPLYKGLRQRRLVGADYWEVVERFMTSLKQWQPHTLVQYEDFANHHAFQLLEKYRGSHCCFNDDIQGTACITLAGLMSALRVTGGQLSEQRIMFHGAGEAGTGIAELIAIALHRMHGLSIEEGRKHCIFLDSKGLVCASRGDLQPHKQPFAHDIPYQKTLLDAVLEFKPTALIGVSTMRGAFSEGVLKAMSACNRRPIVFPLSNPTTKAECTFKEAMRASRGCALFASGSPFPSIRGPKGVELHAAQANNAYIFPAIGFAAILTRASHISDDAFLVAAKCLSEMTQKAEAYRGLLFPRFQSIQAVSLKLTCEVARLMVGPDGGGQLPEELAGQTNPDWEAFVANRMYKPLPNAKL</sequence>
<dbReference type="InterPro" id="IPR037062">
    <property type="entry name" value="Malic_N_dom_sf"/>
</dbReference>
<evidence type="ECO:0000256" key="3">
    <source>
        <dbReference type="ARBA" id="ARBA00022723"/>
    </source>
</evidence>
<evidence type="ECO:0000313" key="7">
    <source>
        <dbReference type="EMBL" id="CAL5223762.1"/>
    </source>
</evidence>
<dbReference type="Proteomes" id="UP001497392">
    <property type="component" value="Unassembled WGS sequence"/>
</dbReference>
<dbReference type="Gene3D" id="3.40.50.720">
    <property type="entry name" value="NAD(P)-binding Rossmann-like Domain"/>
    <property type="match status" value="1"/>
</dbReference>
<dbReference type="SUPFAM" id="SSF51735">
    <property type="entry name" value="NAD(P)-binding Rossmann-fold domains"/>
    <property type="match status" value="1"/>
</dbReference>
<feature type="domain" description="Malic enzyme NAD-binding" evidence="5">
    <location>
        <begin position="216"/>
        <end position="469"/>
    </location>
</feature>
<dbReference type="PANTHER" id="PTHR23406:SF68">
    <property type="entry name" value="MALIC ENZYME"/>
    <property type="match status" value="1"/>
</dbReference>
<dbReference type="Gene3D" id="3.40.50.10380">
    <property type="entry name" value="Malic enzyme, N-terminal domain"/>
    <property type="match status" value="1"/>
</dbReference>
<dbReference type="PANTHER" id="PTHR23406">
    <property type="entry name" value="MALIC ENZYME-RELATED"/>
    <property type="match status" value="1"/>
</dbReference>
<evidence type="ECO:0000313" key="8">
    <source>
        <dbReference type="Proteomes" id="UP001497392"/>
    </source>
</evidence>
<evidence type="ECO:0000259" key="5">
    <source>
        <dbReference type="SMART" id="SM00919"/>
    </source>
</evidence>
<feature type="domain" description="Malic enzyme N-terminal" evidence="6">
    <location>
        <begin position="27"/>
        <end position="206"/>
    </location>
</feature>
<dbReference type="InterPro" id="IPR036291">
    <property type="entry name" value="NAD(P)-bd_dom_sf"/>
</dbReference>
<keyword evidence="8" id="KW-1185">Reference proteome</keyword>
<evidence type="ECO:0000256" key="4">
    <source>
        <dbReference type="RuleBase" id="RU003426"/>
    </source>
</evidence>
<keyword evidence="4" id="KW-0560">Oxidoreductase</keyword>
<comment type="cofactor">
    <cofactor evidence="1">
        <name>Mn(2+)</name>
        <dbReference type="ChEBI" id="CHEBI:29035"/>
    </cofactor>
</comment>
<dbReference type="Pfam" id="PF03949">
    <property type="entry name" value="Malic_M"/>
    <property type="match status" value="1"/>
</dbReference>
<evidence type="ECO:0000256" key="2">
    <source>
        <dbReference type="ARBA" id="ARBA00008785"/>
    </source>
</evidence>
<dbReference type="PIRSF" id="PIRSF000106">
    <property type="entry name" value="ME"/>
    <property type="match status" value="1"/>
</dbReference>
<comment type="caution">
    <text evidence="7">The sequence shown here is derived from an EMBL/GenBank/DDBJ whole genome shotgun (WGS) entry which is preliminary data.</text>
</comment>
<dbReference type="InterPro" id="IPR001891">
    <property type="entry name" value="Malic_OxRdtase"/>
</dbReference>
<accession>A0ABP1G049</accession>
<evidence type="ECO:0000256" key="1">
    <source>
        <dbReference type="ARBA" id="ARBA00001936"/>
    </source>
</evidence>
<dbReference type="PROSITE" id="PS00331">
    <property type="entry name" value="MALIC_ENZYMES"/>
    <property type="match status" value="1"/>
</dbReference>
<dbReference type="SMART" id="SM00919">
    <property type="entry name" value="Malic_M"/>
    <property type="match status" value="1"/>
</dbReference>
<comment type="similarity">
    <text evidence="2 4">Belongs to the malic enzymes family.</text>
</comment>
<organism evidence="7 8">
    <name type="scientific">Coccomyxa viridis</name>
    <dbReference type="NCBI Taxonomy" id="1274662"/>
    <lineage>
        <taxon>Eukaryota</taxon>
        <taxon>Viridiplantae</taxon>
        <taxon>Chlorophyta</taxon>
        <taxon>core chlorophytes</taxon>
        <taxon>Trebouxiophyceae</taxon>
        <taxon>Trebouxiophyceae incertae sedis</taxon>
        <taxon>Coccomyxaceae</taxon>
        <taxon>Coccomyxa</taxon>
    </lineage>
</organism>
<dbReference type="PRINTS" id="PR00072">
    <property type="entry name" value="MALOXRDTASE"/>
</dbReference>
<dbReference type="EMBL" id="CAXHTA020000009">
    <property type="protein sequence ID" value="CAL5223762.1"/>
    <property type="molecule type" value="Genomic_DNA"/>
</dbReference>
<keyword evidence="3 4" id="KW-0479">Metal-binding</keyword>
<dbReference type="InterPro" id="IPR012301">
    <property type="entry name" value="Malic_N_dom"/>
</dbReference>
<proteinExistence type="inferred from homology"/>
<dbReference type="InterPro" id="IPR046346">
    <property type="entry name" value="Aminoacid_DH-like_N_sf"/>
</dbReference>
<dbReference type="InterPro" id="IPR012302">
    <property type="entry name" value="Malic_NAD-bd"/>
</dbReference>
<name>A0ABP1G049_9CHLO</name>